<dbReference type="AlphaFoldDB" id="A0A1H8KVU6"/>
<dbReference type="RefSeq" id="WP_074747188.1">
    <property type="nucleotide sequence ID" value="NZ_FOCT01000009.1"/>
</dbReference>
<name>A0A1H8KVU6_9PROT</name>
<reference evidence="1 2" key="1">
    <citation type="submission" date="2016-10" db="EMBL/GenBank/DDBJ databases">
        <authorList>
            <person name="de Groot N.N."/>
        </authorList>
    </citation>
    <scope>NUCLEOTIDE SEQUENCE [LARGE SCALE GENOMIC DNA]</scope>
    <source>
        <strain evidence="1 2">Nl18</strain>
    </source>
</reference>
<organism evidence="1 2">
    <name type="scientific">Nitrosospira multiformis</name>
    <dbReference type="NCBI Taxonomy" id="1231"/>
    <lineage>
        <taxon>Bacteria</taxon>
        <taxon>Pseudomonadati</taxon>
        <taxon>Pseudomonadota</taxon>
        <taxon>Betaproteobacteria</taxon>
        <taxon>Nitrosomonadales</taxon>
        <taxon>Nitrosomonadaceae</taxon>
        <taxon>Nitrosospira</taxon>
    </lineage>
</organism>
<dbReference type="Pfam" id="PF17373">
    <property type="entry name" value="DUF5395"/>
    <property type="match status" value="1"/>
</dbReference>
<evidence type="ECO:0000313" key="2">
    <source>
        <dbReference type="Proteomes" id="UP000183898"/>
    </source>
</evidence>
<sequence>MQADLEVRLTHDGHRWIAHHPSFEACGKTLLELDEDVTRCLLDRQLFQQNNQVMVFMAFDYTCIPTWIRQYAYHYFNRYIRLDLKSPMQKAQ</sequence>
<dbReference type="InterPro" id="IPR035157">
    <property type="entry name" value="DUF5395"/>
</dbReference>
<accession>A0A1H8KVU6</accession>
<dbReference type="Proteomes" id="UP000183898">
    <property type="component" value="Unassembled WGS sequence"/>
</dbReference>
<gene>
    <name evidence="1" type="ORF">SAMN05216404_10967</name>
</gene>
<dbReference type="EMBL" id="FOCT01000009">
    <property type="protein sequence ID" value="SEN96706.1"/>
    <property type="molecule type" value="Genomic_DNA"/>
</dbReference>
<evidence type="ECO:0000313" key="1">
    <source>
        <dbReference type="EMBL" id="SEN96706.1"/>
    </source>
</evidence>
<proteinExistence type="predicted"/>
<protein>
    <submittedName>
        <fullName evidence="1">Uncharacterized protein</fullName>
    </submittedName>
</protein>